<dbReference type="AlphaFoldDB" id="A0A1D2M104"/>
<dbReference type="InterPro" id="IPR011333">
    <property type="entry name" value="SKP1/BTB/POZ_sf"/>
</dbReference>
<organism evidence="2 3">
    <name type="scientific">Orchesella cincta</name>
    <name type="common">Springtail</name>
    <name type="synonym">Podura cincta</name>
    <dbReference type="NCBI Taxonomy" id="48709"/>
    <lineage>
        <taxon>Eukaryota</taxon>
        <taxon>Metazoa</taxon>
        <taxon>Ecdysozoa</taxon>
        <taxon>Arthropoda</taxon>
        <taxon>Hexapoda</taxon>
        <taxon>Collembola</taxon>
        <taxon>Entomobryomorpha</taxon>
        <taxon>Entomobryoidea</taxon>
        <taxon>Orchesellidae</taxon>
        <taxon>Orchesellinae</taxon>
        <taxon>Orchesella</taxon>
    </lineage>
</organism>
<dbReference type="SUPFAM" id="SSF54695">
    <property type="entry name" value="POZ domain"/>
    <property type="match status" value="1"/>
</dbReference>
<dbReference type="CDD" id="cd18186">
    <property type="entry name" value="BTB_POZ_ZBTB_KLHL-like"/>
    <property type="match status" value="1"/>
</dbReference>
<protein>
    <submittedName>
        <fullName evidence="2">BTB and MATH domain-containing protein 42</fullName>
    </submittedName>
</protein>
<keyword evidence="3" id="KW-1185">Reference proteome</keyword>
<accession>A0A1D2M104</accession>
<sequence>MEATKRDIILVKKGYTYVLIDENNRQTDLYSCVITANFNLKEIAMTFPQISQKHICHVFAETPEVARKFSLEWKTGLEWKGEKMDVLEKLWNNKLLMDCVIVASNKAEIMCHRSILAATFCLLCGPVAFRNPKNRIYMEESCEESITALVQYFYKNEIDDKEIVCFRTSSNGSQIQHFKARSDHAQHPFANRKNGFSLENVLICTYILNKLLMLLQETTSTATDYCVIECSILSTRHARNTLQKKAKKYYESVFSVSGTCFQCSIKYDIDRSEWI</sequence>
<dbReference type="Pfam" id="PF00651">
    <property type="entry name" value="BTB"/>
    <property type="match status" value="1"/>
</dbReference>
<name>A0A1D2M104_ORCCI</name>
<dbReference type="Gene3D" id="3.30.710.10">
    <property type="entry name" value="Potassium Channel Kv1.1, Chain A"/>
    <property type="match status" value="1"/>
</dbReference>
<dbReference type="InterPro" id="IPR000210">
    <property type="entry name" value="BTB/POZ_dom"/>
</dbReference>
<gene>
    <name evidence="2" type="ORF">Ocin01_20044</name>
</gene>
<evidence type="ECO:0000313" key="3">
    <source>
        <dbReference type="Proteomes" id="UP000094527"/>
    </source>
</evidence>
<feature type="domain" description="BTB" evidence="1">
    <location>
        <begin position="87"/>
        <end position="161"/>
    </location>
</feature>
<reference evidence="2 3" key="1">
    <citation type="journal article" date="2016" name="Genome Biol. Evol.">
        <title>Gene Family Evolution Reflects Adaptation to Soil Environmental Stressors in the Genome of the Collembolan Orchesella cincta.</title>
        <authorList>
            <person name="Faddeeva-Vakhrusheva A."/>
            <person name="Derks M.F."/>
            <person name="Anvar S.Y."/>
            <person name="Agamennone V."/>
            <person name="Suring W."/>
            <person name="Smit S."/>
            <person name="van Straalen N.M."/>
            <person name="Roelofs D."/>
        </authorList>
    </citation>
    <scope>NUCLEOTIDE SEQUENCE [LARGE SCALE GENOMIC DNA]</scope>
    <source>
        <tissue evidence="2">Mixed pool</tissue>
    </source>
</reference>
<dbReference type="Proteomes" id="UP000094527">
    <property type="component" value="Unassembled WGS sequence"/>
</dbReference>
<dbReference type="EMBL" id="LJIJ01007857">
    <property type="protein sequence ID" value="ODM86639.1"/>
    <property type="molecule type" value="Genomic_DNA"/>
</dbReference>
<evidence type="ECO:0000313" key="2">
    <source>
        <dbReference type="EMBL" id="ODM86639.1"/>
    </source>
</evidence>
<comment type="caution">
    <text evidence="2">The sequence shown here is derived from an EMBL/GenBank/DDBJ whole genome shotgun (WGS) entry which is preliminary data.</text>
</comment>
<evidence type="ECO:0000259" key="1">
    <source>
        <dbReference type="Pfam" id="PF00651"/>
    </source>
</evidence>
<proteinExistence type="predicted"/>
<dbReference type="OrthoDB" id="7628309at2759"/>